<evidence type="ECO:0008006" key="3">
    <source>
        <dbReference type="Google" id="ProtNLM"/>
    </source>
</evidence>
<dbReference type="AlphaFoldDB" id="A0A1Y2D1G1"/>
<keyword evidence="2" id="KW-1185">Reference proteome</keyword>
<reference evidence="1 2" key="1">
    <citation type="submission" date="2016-07" db="EMBL/GenBank/DDBJ databases">
        <title>Pervasive Adenine N6-methylation of Active Genes in Fungi.</title>
        <authorList>
            <consortium name="DOE Joint Genome Institute"/>
            <person name="Mondo S.J."/>
            <person name="Dannebaum R.O."/>
            <person name="Kuo R.C."/>
            <person name="Labutti K."/>
            <person name="Haridas S."/>
            <person name="Kuo A."/>
            <person name="Salamov A."/>
            <person name="Ahrendt S.R."/>
            <person name="Lipzen A."/>
            <person name="Sullivan W."/>
            <person name="Andreopoulos W.B."/>
            <person name="Clum A."/>
            <person name="Lindquist E."/>
            <person name="Daum C."/>
            <person name="Ramamoorthy G.K."/>
            <person name="Gryganskyi A."/>
            <person name="Culley D."/>
            <person name="Magnuson J.K."/>
            <person name="James T.Y."/>
            <person name="O'Malley M.A."/>
            <person name="Stajich J.E."/>
            <person name="Spatafora J.W."/>
            <person name="Visel A."/>
            <person name="Grigoriev I.V."/>
        </authorList>
    </citation>
    <scope>NUCLEOTIDE SEQUENCE [LARGE SCALE GENOMIC DNA]</scope>
    <source>
        <strain evidence="1 2">JEL800</strain>
    </source>
</reference>
<dbReference type="Proteomes" id="UP000193642">
    <property type="component" value="Unassembled WGS sequence"/>
</dbReference>
<dbReference type="STRING" id="329046.A0A1Y2D1G1"/>
<dbReference type="PANTHER" id="PTHR31854">
    <property type="entry name" value="TUBULIN POLYGLUTAMYLASE COMPLEX SUBUNIT 2"/>
    <property type="match status" value="1"/>
</dbReference>
<proteinExistence type="predicted"/>
<dbReference type="PANTHER" id="PTHR31854:SF2">
    <property type="entry name" value="TUBULIN POLYGLUTAMYLASE COMPLEX SUBUNIT 2"/>
    <property type="match status" value="1"/>
</dbReference>
<dbReference type="InterPro" id="IPR039231">
    <property type="entry name" value="TPGS2"/>
</dbReference>
<gene>
    <name evidence="1" type="ORF">BCR33DRAFT_845361</name>
</gene>
<dbReference type="EMBL" id="MCGO01000002">
    <property type="protein sequence ID" value="ORY53143.1"/>
    <property type="molecule type" value="Genomic_DNA"/>
</dbReference>
<evidence type="ECO:0000313" key="2">
    <source>
        <dbReference type="Proteomes" id="UP000193642"/>
    </source>
</evidence>
<sequence>MAQPPNHQTTLHSRKSTFIDAMLGGAVAYLESCPGVCKVNIGTTRSPVPPHALKHWESAASKNTFLETKAAVSITLPEDLRNLYEVSDGFSLQWSARFGDPQRTQSRQIMKRSGFCCSRITPYSLAYVAGSASKANTPENLAAINARHSISDEVLDLTRFPNPPGPAFILHESNGYGKVCLVYPITPSSLTPTTKDANDPQRHELNIKHPEIWFQSAQTSMWFFLTHSFTAYFRLAVIHLGIRGWHILFTDQGVPQEVLDWLNFYTPTHAKLMRELRAASLYGEKLSEAGVTGTTAATAAAATAAERSNLEFPKLNQYLRPTITVKNTTGIPSLILTRSFKL</sequence>
<name>A0A1Y2D1G1_9FUNG</name>
<dbReference type="OrthoDB" id="10249691at2759"/>
<accession>A0A1Y2D1G1</accession>
<protein>
    <recommendedName>
        <fullName evidence="3">Knr4/Smi1-like domain-containing protein</fullName>
    </recommendedName>
</protein>
<comment type="caution">
    <text evidence="1">The sequence shown here is derived from an EMBL/GenBank/DDBJ whole genome shotgun (WGS) entry which is preliminary data.</text>
</comment>
<organism evidence="1 2">
    <name type="scientific">Rhizoclosmatium globosum</name>
    <dbReference type="NCBI Taxonomy" id="329046"/>
    <lineage>
        <taxon>Eukaryota</taxon>
        <taxon>Fungi</taxon>
        <taxon>Fungi incertae sedis</taxon>
        <taxon>Chytridiomycota</taxon>
        <taxon>Chytridiomycota incertae sedis</taxon>
        <taxon>Chytridiomycetes</taxon>
        <taxon>Chytridiales</taxon>
        <taxon>Chytriomycetaceae</taxon>
        <taxon>Rhizoclosmatium</taxon>
    </lineage>
</organism>
<evidence type="ECO:0000313" key="1">
    <source>
        <dbReference type="EMBL" id="ORY53143.1"/>
    </source>
</evidence>